<name>A0ABQ9XVH2_9EUKA</name>
<evidence type="ECO:0008006" key="4">
    <source>
        <dbReference type="Google" id="ProtNLM"/>
    </source>
</evidence>
<feature type="transmembrane region" description="Helical" evidence="1">
    <location>
        <begin position="21"/>
        <end position="39"/>
    </location>
</feature>
<evidence type="ECO:0000256" key="1">
    <source>
        <dbReference type="SAM" id="Phobius"/>
    </source>
</evidence>
<accession>A0ABQ9XVH2</accession>
<evidence type="ECO:0000313" key="2">
    <source>
        <dbReference type="EMBL" id="KAK2955467.1"/>
    </source>
</evidence>
<feature type="transmembrane region" description="Helical" evidence="1">
    <location>
        <begin position="45"/>
        <end position="67"/>
    </location>
</feature>
<proteinExistence type="predicted"/>
<sequence>MNKLEQQRFTIIARGCATPMFVLFIVGILLLAAAIPISLCVHRSLLSVVIPVSLLILLYGLLFGAIYGRTTILDVDTFEASFVMTVKDGFIRRVLTCCCPSGLHGTTTYKFTDVMRVVTIPSCGESQLQIYFLNGHIFNTSSTFKTAEATLFEGVVNGYLMQHAPHHLAHVHLLLHGQSRPNACTTSLPLMEYAPQQVYTQSQDHYSQISHPPPVLLSKASS</sequence>
<organism evidence="2 3">
    <name type="scientific">Blattamonas nauphoetae</name>
    <dbReference type="NCBI Taxonomy" id="2049346"/>
    <lineage>
        <taxon>Eukaryota</taxon>
        <taxon>Metamonada</taxon>
        <taxon>Preaxostyla</taxon>
        <taxon>Oxymonadida</taxon>
        <taxon>Blattamonas</taxon>
    </lineage>
</organism>
<keyword evidence="1" id="KW-0472">Membrane</keyword>
<dbReference type="Proteomes" id="UP001281761">
    <property type="component" value="Unassembled WGS sequence"/>
</dbReference>
<reference evidence="2 3" key="1">
    <citation type="journal article" date="2022" name="bioRxiv">
        <title>Genomics of Preaxostyla Flagellates Illuminates Evolutionary Transitions and the Path Towards Mitochondrial Loss.</title>
        <authorList>
            <person name="Novak L.V.F."/>
            <person name="Treitli S.C."/>
            <person name="Pyrih J."/>
            <person name="Halakuc P."/>
            <person name="Pipaliya S.V."/>
            <person name="Vacek V."/>
            <person name="Brzon O."/>
            <person name="Soukal P."/>
            <person name="Eme L."/>
            <person name="Dacks J.B."/>
            <person name="Karnkowska A."/>
            <person name="Elias M."/>
            <person name="Hampl V."/>
        </authorList>
    </citation>
    <scope>NUCLEOTIDE SEQUENCE [LARGE SCALE GENOMIC DNA]</scope>
    <source>
        <strain evidence="2">NAU3</strain>
        <tissue evidence="2">Gut</tissue>
    </source>
</reference>
<dbReference type="EMBL" id="JARBJD010000066">
    <property type="protein sequence ID" value="KAK2955467.1"/>
    <property type="molecule type" value="Genomic_DNA"/>
</dbReference>
<evidence type="ECO:0000313" key="3">
    <source>
        <dbReference type="Proteomes" id="UP001281761"/>
    </source>
</evidence>
<protein>
    <recommendedName>
        <fullName evidence="4">Transmembrane protein</fullName>
    </recommendedName>
</protein>
<gene>
    <name evidence="2" type="ORF">BLNAU_9514</name>
</gene>
<keyword evidence="1" id="KW-0812">Transmembrane</keyword>
<keyword evidence="1" id="KW-1133">Transmembrane helix</keyword>
<keyword evidence="3" id="KW-1185">Reference proteome</keyword>
<comment type="caution">
    <text evidence="2">The sequence shown here is derived from an EMBL/GenBank/DDBJ whole genome shotgun (WGS) entry which is preliminary data.</text>
</comment>